<evidence type="ECO:0000256" key="7">
    <source>
        <dbReference type="ARBA" id="ARBA00022989"/>
    </source>
</evidence>
<evidence type="ECO:0000256" key="1">
    <source>
        <dbReference type="ARBA" id="ARBA00001970"/>
    </source>
</evidence>
<keyword evidence="6" id="KW-0479">Metal-binding</keyword>
<comment type="subcellular location">
    <subcellularLocation>
        <location evidence="2">Cell membrane</location>
        <topology evidence="2">Multi-pass membrane protein</topology>
    </subcellularLocation>
</comment>
<dbReference type="InterPro" id="IPR005265">
    <property type="entry name" value="HemJ-like"/>
</dbReference>
<accession>A0A3B0U5V7</accession>
<feature type="transmembrane region" description="Helical" evidence="12">
    <location>
        <begin position="6"/>
        <end position="28"/>
    </location>
</feature>
<dbReference type="HAMAP" id="MF_02239">
    <property type="entry name" value="HemJ"/>
    <property type="match status" value="1"/>
</dbReference>
<evidence type="ECO:0000256" key="3">
    <source>
        <dbReference type="ARBA" id="ARBA00022475"/>
    </source>
</evidence>
<evidence type="ECO:0000256" key="10">
    <source>
        <dbReference type="ARBA" id="ARBA00023136"/>
    </source>
</evidence>
<dbReference type="Pfam" id="PF03653">
    <property type="entry name" value="UPF0093"/>
    <property type="match status" value="1"/>
</dbReference>
<dbReference type="NCBIfam" id="TIGR00701">
    <property type="entry name" value="protoporphyrinogen oxidase HemJ"/>
    <property type="match status" value="1"/>
</dbReference>
<name>A0A3B0U5V7_9ZZZZ</name>
<keyword evidence="10 12" id="KW-0472">Membrane</keyword>
<feature type="transmembrane region" description="Helical" evidence="12">
    <location>
        <begin position="120"/>
        <end position="138"/>
    </location>
</feature>
<evidence type="ECO:0000256" key="6">
    <source>
        <dbReference type="ARBA" id="ARBA00022723"/>
    </source>
</evidence>
<comment type="cofactor">
    <cofactor evidence="1">
        <name>heme b</name>
        <dbReference type="ChEBI" id="CHEBI:60344"/>
    </cofactor>
</comment>
<evidence type="ECO:0000256" key="9">
    <source>
        <dbReference type="ARBA" id="ARBA00023004"/>
    </source>
</evidence>
<organism evidence="13">
    <name type="scientific">hydrothermal vent metagenome</name>
    <dbReference type="NCBI Taxonomy" id="652676"/>
    <lineage>
        <taxon>unclassified sequences</taxon>
        <taxon>metagenomes</taxon>
        <taxon>ecological metagenomes</taxon>
    </lineage>
</organism>
<proteinExistence type="inferred from homology"/>
<keyword evidence="8 13" id="KW-0560">Oxidoreductase</keyword>
<feature type="transmembrane region" description="Helical" evidence="12">
    <location>
        <begin position="49"/>
        <end position="74"/>
    </location>
</feature>
<evidence type="ECO:0000313" key="13">
    <source>
        <dbReference type="EMBL" id="VAW21872.1"/>
    </source>
</evidence>
<comment type="pathway">
    <text evidence="11">Porphyrin-containing compound metabolism.</text>
</comment>
<keyword evidence="4" id="KW-0349">Heme</keyword>
<keyword evidence="9" id="KW-0408">Iron</keyword>
<dbReference type="PANTHER" id="PTHR40255:SF1">
    <property type="entry name" value="PROTOPORPHYRINOGEN IX OXIDASE"/>
    <property type="match status" value="1"/>
</dbReference>
<dbReference type="PIRSF" id="PIRSF004638">
    <property type="entry name" value="UCP004638"/>
    <property type="match status" value="1"/>
</dbReference>
<reference evidence="13" key="1">
    <citation type="submission" date="2018-06" db="EMBL/GenBank/DDBJ databases">
        <authorList>
            <person name="Zhirakovskaya E."/>
        </authorList>
    </citation>
    <scope>NUCLEOTIDE SEQUENCE</scope>
</reference>
<gene>
    <name evidence="13" type="ORF">MNBD_ALPHA12-1843</name>
</gene>
<evidence type="ECO:0000256" key="12">
    <source>
        <dbReference type="SAM" id="Phobius"/>
    </source>
</evidence>
<dbReference type="GO" id="GO:0046872">
    <property type="term" value="F:metal ion binding"/>
    <property type="evidence" value="ECO:0007669"/>
    <property type="project" value="UniProtKB-KW"/>
</dbReference>
<keyword evidence="7 12" id="KW-1133">Transmembrane helix</keyword>
<dbReference type="AlphaFoldDB" id="A0A3B0U5V7"/>
<keyword evidence="3" id="KW-1003">Cell membrane</keyword>
<feature type="transmembrane region" description="Helical" evidence="12">
    <location>
        <begin position="80"/>
        <end position="99"/>
    </location>
</feature>
<evidence type="ECO:0000256" key="11">
    <source>
        <dbReference type="ARBA" id="ARBA00023444"/>
    </source>
</evidence>
<dbReference type="EC" id="1.3.-.-" evidence="13"/>
<keyword evidence="5 12" id="KW-0812">Transmembrane</keyword>
<protein>
    <submittedName>
        <fullName evidence="13">Protoporphyrinogen IX oxidase, novel form, HemJ</fullName>
        <ecNumber evidence="13">1.3.-.-</ecNumber>
    </submittedName>
</protein>
<sequence>MEWVKAFHVISVIAWMAGLLYLPRLFVYHCDSEKGSKQSQTFKIMERRLFFAIMTPAMISSWLFGLWLIFGFNVVDFSDFWIWIKMGGVLGLTAVHGLLWISLKEFSLDQNLHSRNYFRIFNEIPTLLMILIVIMVIVKPF</sequence>
<evidence type="ECO:0000256" key="8">
    <source>
        <dbReference type="ARBA" id="ARBA00023002"/>
    </source>
</evidence>
<evidence type="ECO:0000256" key="5">
    <source>
        <dbReference type="ARBA" id="ARBA00022692"/>
    </source>
</evidence>
<dbReference type="PANTHER" id="PTHR40255">
    <property type="entry name" value="UPF0093 MEMBRANE PROTEIN SLR1790"/>
    <property type="match status" value="1"/>
</dbReference>
<dbReference type="GO" id="GO:0005886">
    <property type="term" value="C:plasma membrane"/>
    <property type="evidence" value="ECO:0007669"/>
    <property type="project" value="UniProtKB-SubCell"/>
</dbReference>
<evidence type="ECO:0000256" key="2">
    <source>
        <dbReference type="ARBA" id="ARBA00004651"/>
    </source>
</evidence>
<dbReference type="EMBL" id="UOEO01000188">
    <property type="protein sequence ID" value="VAW21872.1"/>
    <property type="molecule type" value="Genomic_DNA"/>
</dbReference>
<dbReference type="GO" id="GO:0016491">
    <property type="term" value="F:oxidoreductase activity"/>
    <property type="evidence" value="ECO:0007669"/>
    <property type="project" value="UniProtKB-KW"/>
</dbReference>
<evidence type="ECO:0000256" key="4">
    <source>
        <dbReference type="ARBA" id="ARBA00022617"/>
    </source>
</evidence>